<dbReference type="PANTHER" id="PTHR41533:SF2">
    <property type="entry name" value="BLR7131 PROTEIN"/>
    <property type="match status" value="1"/>
</dbReference>
<dbReference type="CDD" id="cd16913">
    <property type="entry name" value="YkuD_like"/>
    <property type="match status" value="1"/>
</dbReference>
<feature type="domain" description="L,D-TPase catalytic" evidence="8">
    <location>
        <begin position="333"/>
        <end position="507"/>
    </location>
</feature>
<evidence type="ECO:0000313" key="10">
    <source>
        <dbReference type="Proteomes" id="UP000323632"/>
    </source>
</evidence>
<feature type="active site" description="Nucleophile" evidence="7">
    <location>
        <position position="480"/>
    </location>
</feature>
<evidence type="ECO:0000256" key="2">
    <source>
        <dbReference type="ARBA" id="ARBA00005992"/>
    </source>
</evidence>
<keyword evidence="10" id="KW-1185">Reference proteome</keyword>
<dbReference type="InterPro" id="IPR005490">
    <property type="entry name" value="LD_TPept_cat_dom"/>
</dbReference>
<dbReference type="Proteomes" id="UP000323632">
    <property type="component" value="Unassembled WGS sequence"/>
</dbReference>
<evidence type="ECO:0000256" key="5">
    <source>
        <dbReference type="ARBA" id="ARBA00022984"/>
    </source>
</evidence>
<comment type="similarity">
    <text evidence="2">Belongs to the YkuD family.</text>
</comment>
<protein>
    <submittedName>
        <fullName evidence="9">L,D-transpeptidase family protein</fullName>
    </submittedName>
</protein>
<comment type="pathway">
    <text evidence="1 7">Cell wall biogenesis; peptidoglycan biosynthesis.</text>
</comment>
<evidence type="ECO:0000256" key="3">
    <source>
        <dbReference type="ARBA" id="ARBA00022679"/>
    </source>
</evidence>
<dbReference type="InterPro" id="IPR052905">
    <property type="entry name" value="LD-transpeptidase_YkuD-like"/>
</dbReference>
<evidence type="ECO:0000313" key="9">
    <source>
        <dbReference type="EMBL" id="KAA5536400.1"/>
    </source>
</evidence>
<dbReference type="GO" id="GO:0009252">
    <property type="term" value="P:peptidoglycan biosynthetic process"/>
    <property type="evidence" value="ECO:0007669"/>
    <property type="project" value="UniProtKB-UniPathway"/>
</dbReference>
<dbReference type="EMBL" id="VWSH01000001">
    <property type="protein sequence ID" value="KAA5536400.1"/>
    <property type="molecule type" value="Genomic_DNA"/>
</dbReference>
<keyword evidence="4 7" id="KW-0133">Cell shape</keyword>
<dbReference type="GO" id="GO:0071555">
    <property type="term" value="P:cell wall organization"/>
    <property type="evidence" value="ECO:0007669"/>
    <property type="project" value="UniProtKB-UniRule"/>
</dbReference>
<name>A0A5M6CPS3_9BACT</name>
<dbReference type="PANTHER" id="PTHR41533">
    <property type="entry name" value="L,D-TRANSPEPTIDASE HI_1667-RELATED"/>
    <property type="match status" value="1"/>
</dbReference>
<keyword evidence="6 7" id="KW-0961">Cell wall biogenesis/degradation</keyword>
<dbReference type="AlphaFoldDB" id="A0A5M6CPS3"/>
<dbReference type="InterPro" id="IPR038063">
    <property type="entry name" value="Transpep_catalytic_dom"/>
</dbReference>
<dbReference type="GO" id="GO:0016740">
    <property type="term" value="F:transferase activity"/>
    <property type="evidence" value="ECO:0007669"/>
    <property type="project" value="UniProtKB-KW"/>
</dbReference>
<evidence type="ECO:0000256" key="6">
    <source>
        <dbReference type="ARBA" id="ARBA00023316"/>
    </source>
</evidence>
<organism evidence="9 10">
    <name type="scientific">Taibaiella lutea</name>
    <dbReference type="NCBI Taxonomy" id="2608001"/>
    <lineage>
        <taxon>Bacteria</taxon>
        <taxon>Pseudomonadati</taxon>
        <taxon>Bacteroidota</taxon>
        <taxon>Chitinophagia</taxon>
        <taxon>Chitinophagales</taxon>
        <taxon>Chitinophagaceae</taxon>
        <taxon>Taibaiella</taxon>
    </lineage>
</organism>
<feature type="active site" description="Proton donor/acceptor" evidence="7">
    <location>
        <position position="461"/>
    </location>
</feature>
<keyword evidence="5 7" id="KW-0573">Peptidoglycan synthesis</keyword>
<proteinExistence type="inferred from homology"/>
<dbReference type="SUPFAM" id="SSF141523">
    <property type="entry name" value="L,D-transpeptidase catalytic domain-like"/>
    <property type="match status" value="1"/>
</dbReference>
<reference evidence="9 10" key="1">
    <citation type="submission" date="2019-09" db="EMBL/GenBank/DDBJ databases">
        <title>Genome sequence and assembly of Taibaiella sp.</title>
        <authorList>
            <person name="Chhetri G."/>
        </authorList>
    </citation>
    <scope>NUCLEOTIDE SEQUENCE [LARGE SCALE GENOMIC DNA]</scope>
    <source>
        <strain evidence="9 10">KVB11</strain>
    </source>
</reference>
<evidence type="ECO:0000256" key="1">
    <source>
        <dbReference type="ARBA" id="ARBA00004752"/>
    </source>
</evidence>
<accession>A0A5M6CPS3</accession>
<dbReference type="GO" id="GO:0008360">
    <property type="term" value="P:regulation of cell shape"/>
    <property type="evidence" value="ECO:0007669"/>
    <property type="project" value="UniProtKB-UniRule"/>
</dbReference>
<dbReference type="InterPro" id="IPR045380">
    <property type="entry name" value="LD_TPept_scaffold_dom"/>
</dbReference>
<dbReference type="GO" id="GO:0004180">
    <property type="term" value="F:carboxypeptidase activity"/>
    <property type="evidence" value="ECO:0007669"/>
    <property type="project" value="UniProtKB-ARBA"/>
</dbReference>
<dbReference type="Pfam" id="PF03734">
    <property type="entry name" value="YkuD"/>
    <property type="match status" value="1"/>
</dbReference>
<dbReference type="Pfam" id="PF20142">
    <property type="entry name" value="Scaffold"/>
    <property type="match status" value="1"/>
</dbReference>
<dbReference type="PROSITE" id="PS52029">
    <property type="entry name" value="LD_TPASE"/>
    <property type="match status" value="1"/>
</dbReference>
<comment type="caution">
    <text evidence="9">The sequence shown here is derived from an EMBL/GenBank/DDBJ whole genome shotgun (WGS) entry which is preliminary data.</text>
</comment>
<dbReference type="UniPathway" id="UPA00219"/>
<keyword evidence="3" id="KW-0808">Transferase</keyword>
<evidence type="ECO:0000259" key="8">
    <source>
        <dbReference type="PROSITE" id="PS52029"/>
    </source>
</evidence>
<evidence type="ECO:0000256" key="7">
    <source>
        <dbReference type="PROSITE-ProRule" id="PRU01373"/>
    </source>
</evidence>
<dbReference type="Gene3D" id="2.40.440.10">
    <property type="entry name" value="L,D-transpeptidase catalytic domain-like"/>
    <property type="match status" value="1"/>
</dbReference>
<evidence type="ECO:0000256" key="4">
    <source>
        <dbReference type="ARBA" id="ARBA00022960"/>
    </source>
</evidence>
<gene>
    <name evidence="9" type="ORF">F0919_01670</name>
</gene>
<sequence length="557" mass="63303">MFYHPPTIMRSGNLIFSAFFLCYVLIMCCSCNQGKDSNPVNSIFSSDYVDVESFKEAIQKDLPPCNTDDSTFNRQLMKDNNGLLNTAYAYKLNEYKPIWMDASGLKPSVTLLISQLKTLQEDGLDTGKYGIAGLEAGLQQFQDQKEHPFDSLVAFDKDLTNSWLLATKDLLLGSIDIKKGDSLWFARNDSSFYGAALLITSLKADNTLPSLDTFRPDSKIYDQMKKALINWQDLKNDSDYVNAKQHIATLKNDSVLMQVLNKELQGVAVSEDDTVKTLKRWISTYQYYHQLKNTGTLDSNTIASLQQMPDDYIRHLRLNMDRIRALPRNLKGEQVWVTIPLMEVDYIKDDAVQFHSRVVVGKVSRQTPTIWANMTNIVFNPPWGVPPTILKNDVGPGVGKSGGAYLAKKGLRAFDSKGKDVTSNVNISNYKRYTYRQPPGADNSLGEVKFNLPNAWDIYLHDTPHRENFGNRYRALSSGCVRVQNPKQLAEIILNNEKFTADKIDTIISTRKTKTERLGRRLPVYIIYATVAEDSVGNQLRYLNDVYKRDESMRKFY</sequence>